<reference evidence="2" key="1">
    <citation type="submission" date="2009-03" db="EMBL/GenBank/DDBJ databases">
        <title>Complete genome sequence of Edwardsiella ictaluri 93-146.</title>
        <authorList>
            <person name="Williams M.L."/>
            <person name="Gillaspy A.F."/>
            <person name="Dyer D.W."/>
            <person name="Thune R.L."/>
            <person name="Waldbieser G.C."/>
            <person name="Schuster S.C."/>
            <person name="Gipson J."/>
            <person name="Zaitshik J."/>
            <person name="Landry C."/>
            <person name="Lawrence M.L."/>
        </authorList>
    </citation>
    <scope>NUCLEOTIDE SEQUENCE [LARGE SCALE GENOMIC DNA]</scope>
    <source>
        <strain evidence="2">93-146</strain>
    </source>
</reference>
<dbReference type="Proteomes" id="UP000001485">
    <property type="component" value="Chromosome"/>
</dbReference>
<evidence type="ECO:0000313" key="2">
    <source>
        <dbReference type="Proteomes" id="UP000001485"/>
    </source>
</evidence>
<reference evidence="1 2" key="2">
    <citation type="journal article" date="2012" name="J. Bacteriol.">
        <title>Genome Sequence of Edwardsiella ictaluri 93-146, a Strain Associated with a Natural Channel Catfish Outbreak of Enteric Septicemia of Catfish.</title>
        <authorList>
            <person name="Williams M.L."/>
            <person name="Gillaspy A.F."/>
            <person name="Dyer D.W."/>
            <person name="Thune R.L."/>
            <person name="Waldbieser G.C."/>
            <person name="Schuster S.C."/>
            <person name="Gipson J."/>
            <person name="Zaitshik J."/>
            <person name="Landry C."/>
            <person name="Banes M.M."/>
            <person name="Lawrence M.L."/>
        </authorList>
    </citation>
    <scope>NUCLEOTIDE SEQUENCE [LARGE SCALE GENOMIC DNA]</scope>
    <source>
        <strain evidence="1 2">93-146</strain>
    </source>
</reference>
<dbReference type="HOGENOM" id="CLU_3199144_0_0_6"/>
<dbReference type="AlphaFoldDB" id="C5BA11"/>
<dbReference type="EMBL" id="CP001600">
    <property type="protein sequence ID" value="ACR69132.1"/>
    <property type="molecule type" value="Genomic_DNA"/>
</dbReference>
<evidence type="ECO:0000313" key="1">
    <source>
        <dbReference type="EMBL" id="ACR69132.1"/>
    </source>
</evidence>
<accession>C5BA11</accession>
<protein>
    <submittedName>
        <fullName evidence="1">Uncharacterized protein</fullName>
    </submittedName>
</protein>
<organism evidence="1 2">
    <name type="scientific">Edwardsiella ictaluri (strain 93-146)</name>
    <dbReference type="NCBI Taxonomy" id="634503"/>
    <lineage>
        <taxon>Bacteria</taxon>
        <taxon>Pseudomonadati</taxon>
        <taxon>Pseudomonadota</taxon>
        <taxon>Gammaproteobacteria</taxon>
        <taxon>Enterobacterales</taxon>
        <taxon>Hafniaceae</taxon>
        <taxon>Edwardsiella</taxon>
    </lineage>
</organism>
<gene>
    <name evidence="1" type="ordered locus">NT01EI_1956</name>
</gene>
<sequence>MYVLSLSQMRRQLYIELSVMSWNNSPTPQTLPMNILSAGVMRLGA</sequence>
<name>C5BA11_EDWI9</name>
<proteinExistence type="predicted"/>
<dbReference type="KEGG" id="eic:NT01EI_1956"/>